<evidence type="ECO:0000313" key="2">
    <source>
        <dbReference type="EMBL" id="GLQ09867.1"/>
    </source>
</evidence>
<dbReference type="Gene3D" id="3.40.50.720">
    <property type="entry name" value="NAD(P)-binding Rossmann-like Domain"/>
    <property type="match status" value="1"/>
</dbReference>
<gene>
    <name evidence="2" type="ORF">GCM10007913_17990</name>
</gene>
<dbReference type="InterPro" id="IPR050259">
    <property type="entry name" value="SDR"/>
</dbReference>
<proteinExistence type="inferred from homology"/>
<comment type="similarity">
    <text evidence="1">Belongs to the short-chain dehydrogenases/reductases (SDR) family.</text>
</comment>
<keyword evidence="3" id="KW-1185">Reference proteome</keyword>
<organism evidence="2 3">
    <name type="scientific">Devosia yakushimensis</name>
    <dbReference type="NCBI Taxonomy" id="470028"/>
    <lineage>
        <taxon>Bacteria</taxon>
        <taxon>Pseudomonadati</taxon>
        <taxon>Pseudomonadota</taxon>
        <taxon>Alphaproteobacteria</taxon>
        <taxon>Hyphomicrobiales</taxon>
        <taxon>Devosiaceae</taxon>
        <taxon>Devosia</taxon>
    </lineage>
</organism>
<protein>
    <submittedName>
        <fullName evidence="2">Short-chain dehydrogenase</fullName>
    </submittedName>
</protein>
<name>A0ABQ5UES2_9HYPH</name>
<dbReference type="InterPro" id="IPR036291">
    <property type="entry name" value="NAD(P)-bd_dom_sf"/>
</dbReference>
<dbReference type="Pfam" id="PF13561">
    <property type="entry name" value="adh_short_C2"/>
    <property type="match status" value="1"/>
</dbReference>
<dbReference type="RefSeq" id="WP_284389998.1">
    <property type="nucleotide sequence ID" value="NZ_BSNG01000001.1"/>
</dbReference>
<reference evidence="2" key="1">
    <citation type="journal article" date="2014" name="Int. J. Syst. Evol. Microbiol.">
        <title>Complete genome of a new Firmicutes species belonging to the dominant human colonic microbiota ('Ruminococcus bicirculans') reveals two chromosomes and a selective capacity to utilize plant glucans.</title>
        <authorList>
            <consortium name="NISC Comparative Sequencing Program"/>
            <person name="Wegmann U."/>
            <person name="Louis P."/>
            <person name="Goesmann A."/>
            <person name="Henrissat B."/>
            <person name="Duncan S.H."/>
            <person name="Flint H.J."/>
        </authorList>
    </citation>
    <scope>NUCLEOTIDE SEQUENCE</scope>
    <source>
        <strain evidence="2">NBRC 103855</strain>
    </source>
</reference>
<dbReference type="EMBL" id="BSNG01000001">
    <property type="protein sequence ID" value="GLQ09867.1"/>
    <property type="molecule type" value="Genomic_DNA"/>
</dbReference>
<dbReference type="PRINTS" id="PR00081">
    <property type="entry name" value="GDHRDH"/>
</dbReference>
<dbReference type="InterPro" id="IPR020904">
    <property type="entry name" value="Sc_DH/Rdtase_CS"/>
</dbReference>
<comment type="caution">
    <text evidence="2">The sequence shown here is derived from an EMBL/GenBank/DDBJ whole genome shotgun (WGS) entry which is preliminary data.</text>
</comment>
<evidence type="ECO:0000256" key="1">
    <source>
        <dbReference type="ARBA" id="ARBA00006484"/>
    </source>
</evidence>
<dbReference type="PROSITE" id="PS00061">
    <property type="entry name" value="ADH_SHORT"/>
    <property type="match status" value="1"/>
</dbReference>
<dbReference type="InterPro" id="IPR002347">
    <property type="entry name" value="SDR_fam"/>
</dbReference>
<dbReference type="PANTHER" id="PTHR42879">
    <property type="entry name" value="3-OXOACYL-(ACYL-CARRIER-PROTEIN) REDUCTASE"/>
    <property type="match status" value="1"/>
</dbReference>
<dbReference type="SUPFAM" id="SSF51735">
    <property type="entry name" value="NAD(P)-binding Rossmann-fold domains"/>
    <property type="match status" value="1"/>
</dbReference>
<evidence type="ECO:0000313" key="3">
    <source>
        <dbReference type="Proteomes" id="UP001161406"/>
    </source>
</evidence>
<dbReference type="PRINTS" id="PR00080">
    <property type="entry name" value="SDRFAMILY"/>
</dbReference>
<accession>A0ABQ5UES2</accession>
<dbReference type="Proteomes" id="UP001161406">
    <property type="component" value="Unassembled WGS sequence"/>
</dbReference>
<sequence length="253" mass="26899">MFKAFDLTGRRALITGADSGIGQAIALGLAAHGADLVLHYLNNSTGAEQLAGEIRALGRRAECIAQDLTSPGGIDTLAASAGVVDILVLNAGVERRKPWTEVTPADFEQGTEVNLLANVRLLQLFVPPMQERGWGRVLSIGSIQQQRPHLESLVYASTKTAMLHIMRNLARHAAPHGVTLNNLAPGATRTPKSDARYEDAAFRDRVIQKIPAAREGRPEDLVGAAILLCSDAGAYITGADLFVDGGRSLFDGS</sequence>
<reference evidence="2" key="2">
    <citation type="submission" date="2023-01" db="EMBL/GenBank/DDBJ databases">
        <title>Draft genome sequence of Devosia yakushimensis strain NBRC 103855.</title>
        <authorList>
            <person name="Sun Q."/>
            <person name="Mori K."/>
        </authorList>
    </citation>
    <scope>NUCLEOTIDE SEQUENCE</scope>
    <source>
        <strain evidence="2">NBRC 103855</strain>
    </source>
</reference>